<keyword evidence="6" id="KW-0460">Magnesium</keyword>
<comment type="similarity">
    <text evidence="2">Belongs to the TRAFAC class TrmE-Era-EngA-EngB-Septin-like GTPase superfamily. EngB GTPase family.</text>
</comment>
<keyword evidence="4" id="KW-0479">Metal-binding</keyword>
<evidence type="ECO:0000256" key="7">
    <source>
        <dbReference type="ARBA" id="ARBA00023134"/>
    </source>
</evidence>
<keyword evidence="11" id="KW-1185">Reference proteome</keyword>
<sequence>MKTFVRHLRTRPNARAAAARIPAANLALAPITASTPRTAPSPPESEPLTRWRPTRPSPPPTFDAPPIRSPPRPEHVPREATHTARDPPAPPPPKEPRQKAPRLKLADIVPSGLTRYAYRWETIAPTEDQVQHADTFFLRYPPKYLWSQAKFKMIDFGDVPEVAFLGRSNVGKSSLLNALLNNKKLAYTSSKPGRTRVMNAFSIADGKMVLLDMPGYGHASREEWGVQIMKYLKSRKQFRRAFLLIDARHGLKQNDILLLRQFGSEGISFQIVLSKIDRVKPDDVVKLFESVREFMHTEIGGTNAGLGEILATSAAPIRKGEKKVGMSELRWAIMVACGLENVRLGGSRNGRMGLEEQIEIQVQGKENQYMTKN</sequence>
<dbReference type="Proteomes" id="UP001447188">
    <property type="component" value="Unassembled WGS sequence"/>
</dbReference>
<keyword evidence="7" id="KW-0342">GTP-binding</keyword>
<dbReference type="NCBIfam" id="TIGR00231">
    <property type="entry name" value="small_GTP"/>
    <property type="match status" value="1"/>
</dbReference>
<dbReference type="CDD" id="cd01876">
    <property type="entry name" value="YihA_EngB"/>
    <property type="match status" value="1"/>
</dbReference>
<evidence type="ECO:0000259" key="9">
    <source>
        <dbReference type="PROSITE" id="PS51706"/>
    </source>
</evidence>
<evidence type="ECO:0000313" key="10">
    <source>
        <dbReference type="EMBL" id="KAL0633384.1"/>
    </source>
</evidence>
<dbReference type="InterPro" id="IPR052279">
    <property type="entry name" value="EngB_GTPase"/>
</dbReference>
<evidence type="ECO:0000313" key="11">
    <source>
        <dbReference type="Proteomes" id="UP001447188"/>
    </source>
</evidence>
<dbReference type="SUPFAM" id="SSF52540">
    <property type="entry name" value="P-loop containing nucleoside triphosphate hydrolases"/>
    <property type="match status" value="1"/>
</dbReference>
<reference evidence="10 11" key="1">
    <citation type="submission" date="2024-02" db="EMBL/GenBank/DDBJ databases">
        <title>Discinaceae phylogenomics.</title>
        <authorList>
            <person name="Dirks A.C."/>
            <person name="James T.Y."/>
        </authorList>
    </citation>
    <scope>NUCLEOTIDE SEQUENCE [LARGE SCALE GENOMIC DNA]</scope>
    <source>
        <strain evidence="10 11">ACD0624</strain>
    </source>
</reference>
<keyword evidence="5" id="KW-0547">Nucleotide-binding</keyword>
<evidence type="ECO:0000256" key="6">
    <source>
        <dbReference type="ARBA" id="ARBA00022842"/>
    </source>
</evidence>
<dbReference type="InterPro" id="IPR006073">
    <property type="entry name" value="GTP-bd"/>
</dbReference>
<gene>
    <name evidence="10" type="ORF">Q9L58_007697</name>
</gene>
<dbReference type="InterPro" id="IPR005225">
    <property type="entry name" value="Small_GTP-bd"/>
</dbReference>
<feature type="compositionally biased region" description="Low complexity" evidence="8">
    <location>
        <begin position="29"/>
        <end position="38"/>
    </location>
</feature>
<name>A0ABR3GBP2_9PEZI</name>
<evidence type="ECO:0000256" key="4">
    <source>
        <dbReference type="ARBA" id="ARBA00022723"/>
    </source>
</evidence>
<feature type="region of interest" description="Disordered" evidence="8">
    <location>
        <begin position="29"/>
        <end position="103"/>
    </location>
</feature>
<dbReference type="Pfam" id="PF01926">
    <property type="entry name" value="MMR_HSR1"/>
    <property type="match status" value="1"/>
</dbReference>
<comment type="caution">
    <text evidence="10">The sequence shown here is derived from an EMBL/GenBank/DDBJ whole genome shotgun (WGS) entry which is preliminary data.</text>
</comment>
<proteinExistence type="inferred from homology"/>
<dbReference type="EMBL" id="JBBBZM010000127">
    <property type="protein sequence ID" value="KAL0633384.1"/>
    <property type="molecule type" value="Genomic_DNA"/>
</dbReference>
<evidence type="ECO:0000256" key="3">
    <source>
        <dbReference type="ARBA" id="ARBA00015370"/>
    </source>
</evidence>
<feature type="compositionally biased region" description="Basic and acidic residues" evidence="8">
    <location>
        <begin position="71"/>
        <end position="85"/>
    </location>
</feature>
<dbReference type="PROSITE" id="PS51706">
    <property type="entry name" value="G_ENGB"/>
    <property type="match status" value="1"/>
</dbReference>
<comment type="cofactor">
    <cofactor evidence="1">
        <name>Mg(2+)</name>
        <dbReference type="ChEBI" id="CHEBI:18420"/>
    </cofactor>
</comment>
<evidence type="ECO:0000256" key="2">
    <source>
        <dbReference type="ARBA" id="ARBA00009638"/>
    </source>
</evidence>
<evidence type="ECO:0000256" key="8">
    <source>
        <dbReference type="SAM" id="MobiDB-lite"/>
    </source>
</evidence>
<dbReference type="NCBIfam" id="TIGR03598">
    <property type="entry name" value="GTPase_YsxC"/>
    <property type="match status" value="1"/>
</dbReference>
<dbReference type="PANTHER" id="PTHR46498">
    <property type="entry name" value="GTP-BINDING PROTEIN 8"/>
    <property type="match status" value="1"/>
</dbReference>
<dbReference type="PANTHER" id="PTHR46498:SF1">
    <property type="entry name" value="GTP-BINDING PROTEIN 8"/>
    <property type="match status" value="1"/>
</dbReference>
<feature type="compositionally biased region" description="Pro residues" evidence="8">
    <location>
        <begin position="55"/>
        <end position="70"/>
    </location>
</feature>
<evidence type="ECO:0000256" key="1">
    <source>
        <dbReference type="ARBA" id="ARBA00001946"/>
    </source>
</evidence>
<dbReference type="InterPro" id="IPR019987">
    <property type="entry name" value="GTP-bd_ribosome_bio_YsxC"/>
</dbReference>
<dbReference type="InterPro" id="IPR030393">
    <property type="entry name" value="G_ENGB_dom"/>
</dbReference>
<organism evidence="10 11">
    <name type="scientific">Discina gigas</name>
    <dbReference type="NCBI Taxonomy" id="1032678"/>
    <lineage>
        <taxon>Eukaryota</taxon>
        <taxon>Fungi</taxon>
        <taxon>Dikarya</taxon>
        <taxon>Ascomycota</taxon>
        <taxon>Pezizomycotina</taxon>
        <taxon>Pezizomycetes</taxon>
        <taxon>Pezizales</taxon>
        <taxon>Discinaceae</taxon>
        <taxon>Discina</taxon>
    </lineage>
</organism>
<evidence type="ECO:0000256" key="5">
    <source>
        <dbReference type="ARBA" id="ARBA00022741"/>
    </source>
</evidence>
<dbReference type="InterPro" id="IPR027417">
    <property type="entry name" value="P-loop_NTPase"/>
</dbReference>
<protein>
    <recommendedName>
        <fullName evidence="3">GTP-binding protein 8</fullName>
    </recommendedName>
</protein>
<accession>A0ABR3GBP2</accession>
<feature type="domain" description="EngB-type G" evidence="9">
    <location>
        <begin position="158"/>
        <end position="339"/>
    </location>
</feature>
<dbReference type="Gene3D" id="3.40.50.300">
    <property type="entry name" value="P-loop containing nucleotide triphosphate hydrolases"/>
    <property type="match status" value="1"/>
</dbReference>
<dbReference type="HAMAP" id="MF_00321">
    <property type="entry name" value="GTPase_EngB"/>
    <property type="match status" value="1"/>
</dbReference>